<proteinExistence type="predicted"/>
<reference evidence="1 2" key="1">
    <citation type="submission" date="2014-02" db="EMBL/GenBank/DDBJ databases">
        <title>Single nucleus genome sequencing reveals high similarity among nuclei of an endomycorrhizal fungus.</title>
        <authorList>
            <person name="Lin K."/>
            <person name="Geurts R."/>
            <person name="Zhang Z."/>
            <person name="Limpens E."/>
            <person name="Saunders D.G."/>
            <person name="Mu D."/>
            <person name="Pang E."/>
            <person name="Cao H."/>
            <person name="Cha H."/>
            <person name="Lin T."/>
            <person name="Zhou Q."/>
            <person name="Shang Y."/>
            <person name="Li Y."/>
            <person name="Ivanov S."/>
            <person name="Sharma T."/>
            <person name="Velzen R.V."/>
            <person name="Ruijter N.D."/>
            <person name="Aanen D.K."/>
            <person name="Win J."/>
            <person name="Kamoun S."/>
            <person name="Bisseling T."/>
            <person name="Huang S."/>
        </authorList>
    </citation>
    <scope>NUCLEOTIDE SEQUENCE [LARGE SCALE GENOMIC DNA]</scope>
    <source>
        <strain evidence="2">DAOM197198w</strain>
    </source>
</reference>
<sequence>MAALSSHLTNFASMLSDYSVPVYSTSPPSVFKSFLRSQKNLVSAFLLTKFTQHFTDSVKYYTALHDEHFSNSLGTFIDFALSVEK</sequence>
<name>A0A015L2S9_RHIIW</name>
<protein>
    <submittedName>
        <fullName evidence="1">Uncharacterized protein</fullName>
    </submittedName>
</protein>
<dbReference type="OrthoDB" id="10395956at2759"/>
<keyword evidence="2" id="KW-1185">Reference proteome</keyword>
<gene>
    <name evidence="1" type="ORF">RirG_121530</name>
</gene>
<comment type="caution">
    <text evidence="1">The sequence shown here is derived from an EMBL/GenBank/DDBJ whole genome shotgun (WGS) entry which is preliminary data.</text>
</comment>
<dbReference type="HOGENOM" id="CLU_002435_9_1_1"/>
<evidence type="ECO:0000313" key="1">
    <source>
        <dbReference type="EMBL" id="EXX66671.1"/>
    </source>
</evidence>
<organism evidence="1 2">
    <name type="scientific">Rhizophagus irregularis (strain DAOM 197198w)</name>
    <name type="common">Glomus intraradices</name>
    <dbReference type="NCBI Taxonomy" id="1432141"/>
    <lineage>
        <taxon>Eukaryota</taxon>
        <taxon>Fungi</taxon>
        <taxon>Fungi incertae sedis</taxon>
        <taxon>Mucoromycota</taxon>
        <taxon>Glomeromycotina</taxon>
        <taxon>Glomeromycetes</taxon>
        <taxon>Glomerales</taxon>
        <taxon>Glomeraceae</taxon>
        <taxon>Rhizophagus</taxon>
    </lineage>
</organism>
<accession>A0A015L2S9</accession>
<dbReference type="AlphaFoldDB" id="A0A015L2S9"/>
<dbReference type="EMBL" id="JEMT01018503">
    <property type="protein sequence ID" value="EXX66671.1"/>
    <property type="molecule type" value="Genomic_DNA"/>
</dbReference>
<evidence type="ECO:0000313" key="2">
    <source>
        <dbReference type="Proteomes" id="UP000022910"/>
    </source>
</evidence>
<dbReference type="Proteomes" id="UP000022910">
    <property type="component" value="Unassembled WGS sequence"/>
</dbReference>